<dbReference type="PANTHER" id="PTHR15615:SF118">
    <property type="entry name" value="CYCLIN, HYPOTHETICAL (EUROFUNG)"/>
    <property type="match status" value="1"/>
</dbReference>
<dbReference type="OrthoDB" id="244495at2759"/>
<dbReference type="GO" id="GO:0019901">
    <property type="term" value="F:protein kinase binding"/>
    <property type="evidence" value="ECO:0007669"/>
    <property type="project" value="InterPro"/>
</dbReference>
<dbReference type="SUPFAM" id="SSF47954">
    <property type="entry name" value="Cyclin-like"/>
    <property type="match status" value="1"/>
</dbReference>
<comment type="caution">
    <text evidence="2">The sequence shown here is derived from an EMBL/GenBank/DDBJ whole genome shotgun (WGS) entry which is preliminary data.</text>
</comment>
<evidence type="ECO:0000313" key="3">
    <source>
        <dbReference type="Proteomes" id="UP000266272"/>
    </source>
</evidence>
<evidence type="ECO:0000313" key="2">
    <source>
        <dbReference type="EMBL" id="RFU78189.1"/>
    </source>
</evidence>
<dbReference type="Proteomes" id="UP000266272">
    <property type="component" value="Unassembled WGS sequence"/>
</dbReference>
<reference evidence="2 3" key="1">
    <citation type="journal article" date="2018" name="PLoS Pathog.">
        <title>Evolution of structural diversity of trichothecenes, a family of toxins produced by plant pathogenic and entomopathogenic fungi.</title>
        <authorList>
            <person name="Proctor R.H."/>
            <person name="McCormick S.P."/>
            <person name="Kim H.S."/>
            <person name="Cardoza R.E."/>
            <person name="Stanley A.M."/>
            <person name="Lindo L."/>
            <person name="Kelly A."/>
            <person name="Brown D.W."/>
            <person name="Lee T."/>
            <person name="Vaughan M.M."/>
            <person name="Alexander N.J."/>
            <person name="Busman M."/>
            <person name="Gutierrez S."/>
        </authorList>
    </citation>
    <scope>NUCLEOTIDE SEQUENCE [LARGE SCALE GENOMIC DNA]</scope>
    <source>
        <strain evidence="2 3">IBT 40837</strain>
    </source>
</reference>
<dbReference type="GO" id="GO:0016538">
    <property type="term" value="F:cyclin-dependent protein serine/threonine kinase regulator activity"/>
    <property type="evidence" value="ECO:0007669"/>
    <property type="project" value="TreeGrafter"/>
</dbReference>
<dbReference type="PANTHER" id="PTHR15615">
    <property type="match status" value="1"/>
</dbReference>
<keyword evidence="3" id="KW-1185">Reference proteome</keyword>
<proteinExistence type="predicted"/>
<dbReference type="STRING" id="490622.A0A395NQ95"/>
<dbReference type="InterPro" id="IPR013922">
    <property type="entry name" value="Cyclin_PHO80-like"/>
</dbReference>
<evidence type="ECO:0000256" key="1">
    <source>
        <dbReference type="SAM" id="MobiDB-lite"/>
    </source>
</evidence>
<name>A0A395NQ95_TRIAR</name>
<gene>
    <name evidence="2" type="ORF">TARUN_4038</name>
</gene>
<dbReference type="GO" id="GO:0000307">
    <property type="term" value="C:cyclin-dependent protein kinase holoenzyme complex"/>
    <property type="evidence" value="ECO:0007669"/>
    <property type="project" value="TreeGrafter"/>
</dbReference>
<dbReference type="Pfam" id="PF08613">
    <property type="entry name" value="Cyclin"/>
    <property type="match status" value="1"/>
</dbReference>
<dbReference type="InterPro" id="IPR036915">
    <property type="entry name" value="Cyclin-like_sf"/>
</dbReference>
<accession>A0A395NQ95</accession>
<dbReference type="CDD" id="cd20557">
    <property type="entry name" value="CYCLIN_ScPCL1-like"/>
    <property type="match status" value="1"/>
</dbReference>
<organism evidence="2 3">
    <name type="scientific">Trichoderma arundinaceum</name>
    <dbReference type="NCBI Taxonomy" id="490622"/>
    <lineage>
        <taxon>Eukaryota</taxon>
        <taxon>Fungi</taxon>
        <taxon>Dikarya</taxon>
        <taxon>Ascomycota</taxon>
        <taxon>Pezizomycotina</taxon>
        <taxon>Sordariomycetes</taxon>
        <taxon>Hypocreomycetidae</taxon>
        <taxon>Hypocreales</taxon>
        <taxon>Hypocreaceae</taxon>
        <taxon>Trichoderma</taxon>
    </lineage>
</organism>
<dbReference type="GO" id="GO:0005634">
    <property type="term" value="C:nucleus"/>
    <property type="evidence" value="ECO:0007669"/>
    <property type="project" value="TreeGrafter"/>
</dbReference>
<feature type="compositionally biased region" description="Basic and acidic residues" evidence="1">
    <location>
        <begin position="448"/>
        <end position="458"/>
    </location>
</feature>
<feature type="region of interest" description="Disordered" evidence="1">
    <location>
        <begin position="442"/>
        <end position="465"/>
    </location>
</feature>
<protein>
    <submittedName>
        <fullName evidence="2">Uncharacterized protein</fullName>
    </submittedName>
</protein>
<dbReference type="EMBL" id="PXOA01000229">
    <property type="protein sequence ID" value="RFU78189.1"/>
    <property type="molecule type" value="Genomic_DNA"/>
</dbReference>
<sequence length="730" mass="78961">MSVKVAPSTSHLLLSFSPSISSDPRRPVLPPLSTALPKLPTHLADSAHLHLHLGSGLRTPPFDDMSTTYQQAPASYDSHALRSYASSIAHPSRSKTAAAAGANDARNAAVQYYRYPPLQQSQLSQVPASQSRSGSLAGIAVPLHSTPSDRSTKSTTPLSVVSAKDAISSRRSSETLIFHSLQIPRCISSNGGSLADFAAQLTLRLLLQMTCLFWFESIDQLKKAETIRSRPNMLTNRLAELAKPSEQFRKWVYNVLSTTQVTQNVILLALLFIYRLKLSTPQIKGRGGSEYRLLTVALMLGNKFLDDNTYTNKTWAEVSCFSVSEIHVMEVEFLSNMRYNLLASKEEWEDWLIKLACFHDYYEQALRVPASPLHIASPSSRSFHSPLSSPTTTTLPAPADAAFAHVTVPTYSSPTASRHAQNWAMYHANPVSPLAARPSVTLPVSRKRSPEADSIEHPAKRHMRQAQRPNMVVPPAMNARPMGIAESARLPVPHLTIVTTQAPPAQAVAFPATTPATVTTTPMTAGYAPQSPFAAQRAAVAAAGFAPQSPFANQSIVSLPPLQAGMRAMSTVYQPPPPTASAASTATLSTVTLPSAGFPSAALPGHSSMPYATPTKHLASAYTSSPMVEPLFGAASGVHTPIALTPISHSPSVYLQQRASPYKPIRHVNRLLYPPPSASLDQYHLAVPVQPTQMHYQPLGRRNDVRTGVVPEFIVYNRGQQSLSQGPYAP</sequence>
<dbReference type="Gene3D" id="1.10.472.10">
    <property type="entry name" value="Cyclin-like"/>
    <property type="match status" value="1"/>
</dbReference>
<dbReference type="AlphaFoldDB" id="A0A395NQ95"/>